<accession>A0A0S6WAT5</accession>
<evidence type="ECO:0000313" key="2">
    <source>
        <dbReference type="EMBL" id="GAK55425.1"/>
    </source>
</evidence>
<dbReference type="HOGENOM" id="CLU_124431_0_0_0"/>
<sequence length="126" mass="14936">MLYRIFTDVIIIVHFAFVPFVVFGGFFVLWSRRIAWIHIPALMWGILIEFSGWICPLTPLEIWCRQRGGLHTYESGFIERYILPLLYPAELTRGVQILMGVLLTGINLGIYWWAWHRIRQRCKNIL</sequence>
<evidence type="ECO:0000313" key="3">
    <source>
        <dbReference type="Proteomes" id="UP000030661"/>
    </source>
</evidence>
<gene>
    <name evidence="2" type="ORF">U27_02258</name>
</gene>
<evidence type="ECO:0008006" key="4">
    <source>
        <dbReference type="Google" id="ProtNLM"/>
    </source>
</evidence>
<proteinExistence type="predicted"/>
<keyword evidence="1" id="KW-0812">Transmembrane</keyword>
<organism evidence="2">
    <name type="scientific">Vecturithrix granuli</name>
    <dbReference type="NCBI Taxonomy" id="1499967"/>
    <lineage>
        <taxon>Bacteria</taxon>
        <taxon>Candidatus Moduliflexota</taxon>
        <taxon>Candidatus Vecturitrichia</taxon>
        <taxon>Candidatus Vecturitrichales</taxon>
        <taxon>Candidatus Vecturitrichaceae</taxon>
        <taxon>Candidatus Vecturithrix</taxon>
    </lineage>
</organism>
<dbReference type="AlphaFoldDB" id="A0A0S6WAT5"/>
<dbReference type="Proteomes" id="UP000030661">
    <property type="component" value="Unassembled WGS sequence"/>
</dbReference>
<dbReference type="EMBL" id="DF820463">
    <property type="protein sequence ID" value="GAK55425.1"/>
    <property type="molecule type" value="Genomic_DNA"/>
</dbReference>
<dbReference type="eggNOG" id="ENOG5032SH9">
    <property type="taxonomic scope" value="Bacteria"/>
</dbReference>
<evidence type="ECO:0000256" key="1">
    <source>
        <dbReference type="SAM" id="Phobius"/>
    </source>
</evidence>
<name>A0A0S6WAT5_VECG1</name>
<keyword evidence="3" id="KW-1185">Reference proteome</keyword>
<protein>
    <recommendedName>
        <fullName evidence="4">DUF2784 domain-containing protein</fullName>
    </recommendedName>
</protein>
<keyword evidence="1" id="KW-1133">Transmembrane helix</keyword>
<feature type="transmembrane region" description="Helical" evidence="1">
    <location>
        <begin position="6"/>
        <end position="29"/>
    </location>
</feature>
<dbReference type="STRING" id="1499967.U27_02258"/>
<dbReference type="InterPro" id="IPR021218">
    <property type="entry name" value="DUF2784"/>
</dbReference>
<feature type="transmembrane region" description="Helical" evidence="1">
    <location>
        <begin position="94"/>
        <end position="114"/>
    </location>
</feature>
<dbReference type="Pfam" id="PF10861">
    <property type="entry name" value="DUF2784"/>
    <property type="match status" value="1"/>
</dbReference>
<keyword evidence="1" id="KW-0472">Membrane</keyword>
<feature type="transmembrane region" description="Helical" evidence="1">
    <location>
        <begin position="41"/>
        <end position="60"/>
    </location>
</feature>
<reference evidence="2" key="1">
    <citation type="journal article" date="2015" name="PeerJ">
        <title>First genomic representation of candidate bacterial phylum KSB3 points to enhanced environmental sensing as a trigger of wastewater bulking.</title>
        <authorList>
            <person name="Sekiguchi Y."/>
            <person name="Ohashi A."/>
            <person name="Parks D.H."/>
            <person name="Yamauchi T."/>
            <person name="Tyson G.W."/>
            <person name="Hugenholtz P."/>
        </authorList>
    </citation>
    <scope>NUCLEOTIDE SEQUENCE [LARGE SCALE GENOMIC DNA]</scope>
</reference>